<dbReference type="NCBIfam" id="TIGR00131">
    <property type="entry name" value="gal_kin"/>
    <property type="match status" value="1"/>
</dbReference>
<dbReference type="InterPro" id="IPR013750">
    <property type="entry name" value="GHMP_kinase_C_dom"/>
</dbReference>
<dbReference type="Gene3D" id="3.30.230.10">
    <property type="match status" value="1"/>
</dbReference>
<evidence type="ECO:0000256" key="7">
    <source>
        <dbReference type="NCBIfam" id="TIGR00131"/>
    </source>
</evidence>
<dbReference type="Pfam" id="PF10509">
    <property type="entry name" value="GalKase_gal_bdg"/>
    <property type="match status" value="1"/>
</dbReference>
<dbReference type="PANTHER" id="PTHR10457">
    <property type="entry name" value="MEVALONATE KINASE/GALACTOKINASE"/>
    <property type="match status" value="1"/>
</dbReference>
<keyword evidence="12" id="KW-1185">Reference proteome</keyword>
<feature type="domain" description="GHMP kinase C-terminal" evidence="9">
    <location>
        <begin position="281"/>
        <end position="360"/>
    </location>
</feature>
<dbReference type="PIRSF" id="PIRSF000530">
    <property type="entry name" value="Galactokinase"/>
    <property type="match status" value="1"/>
</dbReference>
<dbReference type="Pfam" id="PF08544">
    <property type="entry name" value="GHMP_kinases_C"/>
    <property type="match status" value="1"/>
</dbReference>
<evidence type="ECO:0000256" key="5">
    <source>
        <dbReference type="ARBA" id="ARBA00022840"/>
    </source>
</evidence>
<dbReference type="InterPro" id="IPR006206">
    <property type="entry name" value="Mevalonate/galactokinase"/>
</dbReference>
<dbReference type="PRINTS" id="PR00959">
    <property type="entry name" value="MEVGALKINASE"/>
</dbReference>
<protein>
    <recommendedName>
        <fullName evidence="7">Galactokinase</fullName>
        <ecNumber evidence="7">2.7.1.6</ecNumber>
    </recommendedName>
</protein>
<dbReference type="InterPro" id="IPR000705">
    <property type="entry name" value="Galactokinase"/>
</dbReference>
<dbReference type="Proteomes" id="UP001589832">
    <property type="component" value="Unassembled WGS sequence"/>
</dbReference>
<proteinExistence type="inferred from homology"/>
<dbReference type="InterPro" id="IPR020568">
    <property type="entry name" value="Ribosomal_Su5_D2-typ_SF"/>
</dbReference>
<keyword evidence="4" id="KW-0418">Kinase</keyword>
<dbReference type="PROSITE" id="PS00627">
    <property type="entry name" value="GHMP_KINASES_ATP"/>
    <property type="match status" value="1"/>
</dbReference>
<dbReference type="PRINTS" id="PR00473">
    <property type="entry name" value="GALCTOKINASE"/>
</dbReference>
<evidence type="ECO:0000256" key="4">
    <source>
        <dbReference type="ARBA" id="ARBA00022777"/>
    </source>
</evidence>
<evidence type="ECO:0000256" key="3">
    <source>
        <dbReference type="ARBA" id="ARBA00022741"/>
    </source>
</evidence>
<dbReference type="InterPro" id="IPR036554">
    <property type="entry name" value="GHMP_kinase_C_sf"/>
</dbReference>
<evidence type="ECO:0000313" key="12">
    <source>
        <dbReference type="Proteomes" id="UP001589832"/>
    </source>
</evidence>
<keyword evidence="2 11" id="KW-0808">Transferase</keyword>
<reference evidence="11 12" key="1">
    <citation type="submission" date="2024-09" db="EMBL/GenBank/DDBJ databases">
        <authorList>
            <person name="Sun Q."/>
            <person name="Mori K."/>
        </authorList>
    </citation>
    <scope>NUCLEOTIDE SEQUENCE [LARGE SCALE GENOMIC DNA]</scope>
    <source>
        <strain evidence="11 12">NCAIM B.02481</strain>
    </source>
</reference>
<evidence type="ECO:0000259" key="9">
    <source>
        <dbReference type="Pfam" id="PF08544"/>
    </source>
</evidence>
<keyword evidence="6" id="KW-0299">Galactose metabolism</keyword>
<dbReference type="InterPro" id="IPR019741">
    <property type="entry name" value="Galactokinase_CS"/>
</dbReference>
<dbReference type="Pfam" id="PF00288">
    <property type="entry name" value="GHMP_kinases_N"/>
    <property type="match status" value="1"/>
</dbReference>
<dbReference type="SUPFAM" id="SSF54211">
    <property type="entry name" value="Ribosomal protein S5 domain 2-like"/>
    <property type="match status" value="1"/>
</dbReference>
<comment type="caution">
    <text evidence="11">The sequence shown here is derived from an EMBL/GenBank/DDBJ whole genome shotgun (WGS) entry which is preliminary data.</text>
</comment>
<comment type="similarity">
    <text evidence="1">Belongs to the GHMP kinase family. GalK subfamily.</text>
</comment>
<gene>
    <name evidence="11" type="primary">galK</name>
    <name evidence="11" type="ORF">ACFFGA_00845</name>
</gene>
<dbReference type="PANTHER" id="PTHR10457:SF7">
    <property type="entry name" value="GALACTOKINASE-RELATED"/>
    <property type="match status" value="1"/>
</dbReference>
<evidence type="ECO:0000259" key="8">
    <source>
        <dbReference type="Pfam" id="PF00288"/>
    </source>
</evidence>
<organism evidence="11 12">
    <name type="scientific">Winogradskyella pulchriflava</name>
    <dbReference type="NCBI Taxonomy" id="1110688"/>
    <lineage>
        <taxon>Bacteria</taxon>
        <taxon>Pseudomonadati</taxon>
        <taxon>Bacteroidota</taxon>
        <taxon>Flavobacteriia</taxon>
        <taxon>Flavobacteriales</taxon>
        <taxon>Flavobacteriaceae</taxon>
        <taxon>Winogradskyella</taxon>
    </lineage>
</organism>
<dbReference type="GO" id="GO:0004335">
    <property type="term" value="F:galactokinase activity"/>
    <property type="evidence" value="ECO:0007669"/>
    <property type="project" value="UniProtKB-EC"/>
</dbReference>
<dbReference type="RefSeq" id="WP_386058282.1">
    <property type="nucleotide sequence ID" value="NZ_JBHLTQ010000001.1"/>
</dbReference>
<dbReference type="InterPro" id="IPR014721">
    <property type="entry name" value="Ribsml_uS5_D2-typ_fold_subgr"/>
</dbReference>
<dbReference type="InterPro" id="IPR006203">
    <property type="entry name" value="GHMP_knse_ATP-bd_CS"/>
</dbReference>
<evidence type="ECO:0000313" key="11">
    <source>
        <dbReference type="EMBL" id="MFC0603086.1"/>
    </source>
</evidence>
<name>A0ABV6Q6N9_9FLAO</name>
<dbReference type="EMBL" id="JBHLTQ010000001">
    <property type="protein sequence ID" value="MFC0603086.1"/>
    <property type="molecule type" value="Genomic_DNA"/>
</dbReference>
<dbReference type="SUPFAM" id="SSF55060">
    <property type="entry name" value="GHMP Kinase, C-terminal domain"/>
    <property type="match status" value="1"/>
</dbReference>
<dbReference type="EC" id="2.7.1.6" evidence="7"/>
<evidence type="ECO:0000256" key="1">
    <source>
        <dbReference type="ARBA" id="ARBA00006566"/>
    </source>
</evidence>
<accession>A0ABV6Q6N9</accession>
<feature type="domain" description="GHMP kinase N-terminal" evidence="8">
    <location>
        <begin position="93"/>
        <end position="180"/>
    </location>
</feature>
<evidence type="ECO:0000259" key="10">
    <source>
        <dbReference type="Pfam" id="PF10509"/>
    </source>
</evidence>
<dbReference type="InterPro" id="IPR006204">
    <property type="entry name" value="GHMP_kinase_N_dom"/>
</dbReference>
<dbReference type="InterPro" id="IPR019539">
    <property type="entry name" value="GalKase_N"/>
</dbReference>
<keyword evidence="3" id="KW-0547">Nucleotide-binding</keyword>
<sequence>MNKKLIQQVHHSFKDQFNTEPMLIFSPGRINLIGEHTDYNNGFVFPAAIDKGIVMAIGKSDANYTRAVSLDMNEDVIINLDNLQRIEDNTWKNYVIGVTAEILKAGKKITNYNCVFAGDIPVGSGLSSSAALENSLALGCNELFGLGLSKNELIHISQKAEHNYVGVNCGIMDQFASMFGEENHALFLDCKTLESESIPVRLHDYEIVLVNSNVKHALADSGYNDRYAVCQNIIKLLNKPSLREVSFEDLNVTKSKISEADYNKGLYILQENERVVNCKNALKENNLEKVGEILFQSHNGQSKMYEISCEELDFLVDEAKKDASVIGARMMGGGFGGCTINLVLKSDSEKFKHKISESYRKKFNRACSIYSVKLNDGTRVIK</sequence>
<feature type="domain" description="Galactokinase N-terminal" evidence="10">
    <location>
        <begin position="12"/>
        <end position="59"/>
    </location>
</feature>
<evidence type="ECO:0000256" key="2">
    <source>
        <dbReference type="ARBA" id="ARBA00022679"/>
    </source>
</evidence>
<evidence type="ECO:0000256" key="6">
    <source>
        <dbReference type="ARBA" id="ARBA00023144"/>
    </source>
</evidence>
<keyword evidence="5" id="KW-0067">ATP-binding</keyword>
<dbReference type="PROSITE" id="PS00106">
    <property type="entry name" value="GALACTOKINASE"/>
    <property type="match status" value="1"/>
</dbReference>
<dbReference type="Gene3D" id="3.30.70.890">
    <property type="entry name" value="GHMP kinase, C-terminal domain"/>
    <property type="match status" value="1"/>
</dbReference>
<keyword evidence="6" id="KW-0119">Carbohydrate metabolism</keyword>